<protein>
    <submittedName>
        <fullName evidence="1">Uncharacterized protein</fullName>
    </submittedName>
</protein>
<accession>A0AA88ANE7</accession>
<comment type="caution">
    <text evidence="1">The sequence shown here is derived from an EMBL/GenBank/DDBJ whole genome shotgun (WGS) entry which is preliminary data.</text>
</comment>
<evidence type="ECO:0000313" key="1">
    <source>
        <dbReference type="EMBL" id="GMN43296.1"/>
    </source>
</evidence>
<dbReference type="AlphaFoldDB" id="A0AA88ANE7"/>
<reference evidence="1" key="1">
    <citation type="submission" date="2023-07" db="EMBL/GenBank/DDBJ databases">
        <title>draft genome sequence of fig (Ficus carica).</title>
        <authorList>
            <person name="Takahashi T."/>
            <person name="Nishimura K."/>
        </authorList>
    </citation>
    <scope>NUCLEOTIDE SEQUENCE</scope>
</reference>
<dbReference type="EMBL" id="BTGU01000016">
    <property type="protein sequence ID" value="GMN43296.1"/>
    <property type="molecule type" value="Genomic_DNA"/>
</dbReference>
<sequence length="147" mass="14811">MDEGLLAGDEAVTEAIVETAVVLSVNVALGGEAPDLATEPSGELGGVEAVDRADPALAGEKLVVVGVDVVAEYGDEARAGDDDALLGVLLALGGRHRRGGADEGDLLGGEAGIGDMETRAGASLAEWVERGGSESRSLDCLHGGFWE</sequence>
<organism evidence="1 2">
    <name type="scientific">Ficus carica</name>
    <name type="common">Common fig</name>
    <dbReference type="NCBI Taxonomy" id="3494"/>
    <lineage>
        <taxon>Eukaryota</taxon>
        <taxon>Viridiplantae</taxon>
        <taxon>Streptophyta</taxon>
        <taxon>Embryophyta</taxon>
        <taxon>Tracheophyta</taxon>
        <taxon>Spermatophyta</taxon>
        <taxon>Magnoliopsida</taxon>
        <taxon>eudicotyledons</taxon>
        <taxon>Gunneridae</taxon>
        <taxon>Pentapetalae</taxon>
        <taxon>rosids</taxon>
        <taxon>fabids</taxon>
        <taxon>Rosales</taxon>
        <taxon>Moraceae</taxon>
        <taxon>Ficeae</taxon>
        <taxon>Ficus</taxon>
    </lineage>
</organism>
<keyword evidence="2" id="KW-1185">Reference proteome</keyword>
<evidence type="ECO:0000313" key="2">
    <source>
        <dbReference type="Proteomes" id="UP001187192"/>
    </source>
</evidence>
<name>A0AA88ANE7_FICCA</name>
<proteinExistence type="predicted"/>
<dbReference type="Proteomes" id="UP001187192">
    <property type="component" value="Unassembled WGS sequence"/>
</dbReference>
<gene>
    <name evidence="1" type="ORF">TIFTF001_012496</name>
</gene>